<name>A0A1V8S847_9PEZI</name>
<dbReference type="InParanoid" id="A0A1V8S847"/>
<evidence type="ECO:0000313" key="3">
    <source>
        <dbReference type="EMBL" id="OQN95355.1"/>
    </source>
</evidence>
<evidence type="ECO:0000313" key="4">
    <source>
        <dbReference type="Proteomes" id="UP000192596"/>
    </source>
</evidence>
<feature type="compositionally biased region" description="Acidic residues" evidence="2">
    <location>
        <begin position="124"/>
        <end position="138"/>
    </location>
</feature>
<reference evidence="4" key="1">
    <citation type="submission" date="2017-03" db="EMBL/GenBank/DDBJ databases">
        <title>Genomes of endolithic fungi from Antarctica.</title>
        <authorList>
            <person name="Coleine C."/>
            <person name="Masonjones S."/>
            <person name="Stajich J.E."/>
        </authorList>
    </citation>
    <scope>NUCLEOTIDE SEQUENCE [LARGE SCALE GENOMIC DNA]</scope>
    <source>
        <strain evidence="4">CCFEE 5527</strain>
    </source>
</reference>
<proteinExistence type="predicted"/>
<feature type="coiled-coil region" evidence="1">
    <location>
        <begin position="186"/>
        <end position="275"/>
    </location>
</feature>
<evidence type="ECO:0000256" key="2">
    <source>
        <dbReference type="SAM" id="MobiDB-lite"/>
    </source>
</evidence>
<dbReference type="Proteomes" id="UP000192596">
    <property type="component" value="Unassembled WGS sequence"/>
</dbReference>
<comment type="caution">
    <text evidence="3">The sequence shown here is derived from an EMBL/GenBank/DDBJ whole genome shotgun (WGS) entry which is preliminary data.</text>
</comment>
<dbReference type="STRING" id="1507870.A0A1V8S847"/>
<organism evidence="3 4">
    <name type="scientific">Cryoendolithus antarcticus</name>
    <dbReference type="NCBI Taxonomy" id="1507870"/>
    <lineage>
        <taxon>Eukaryota</taxon>
        <taxon>Fungi</taxon>
        <taxon>Dikarya</taxon>
        <taxon>Ascomycota</taxon>
        <taxon>Pezizomycotina</taxon>
        <taxon>Dothideomycetes</taxon>
        <taxon>Dothideomycetidae</taxon>
        <taxon>Cladosporiales</taxon>
        <taxon>Cladosporiaceae</taxon>
        <taxon>Cryoendolithus</taxon>
    </lineage>
</organism>
<evidence type="ECO:0000256" key="1">
    <source>
        <dbReference type="SAM" id="Coils"/>
    </source>
</evidence>
<feature type="region of interest" description="Disordered" evidence="2">
    <location>
        <begin position="121"/>
        <end position="145"/>
    </location>
</feature>
<dbReference type="EMBL" id="NAJO01000104">
    <property type="protein sequence ID" value="OQN95355.1"/>
    <property type="molecule type" value="Genomic_DNA"/>
</dbReference>
<keyword evidence="4" id="KW-1185">Reference proteome</keyword>
<accession>A0A1V8S847</accession>
<gene>
    <name evidence="3" type="ORF">B0A48_18684</name>
</gene>
<keyword evidence="1" id="KW-0175">Coiled coil</keyword>
<protein>
    <submittedName>
        <fullName evidence="3">Uncharacterized protein</fullName>
    </submittedName>
</protein>
<dbReference type="AlphaFoldDB" id="A0A1V8S847"/>
<sequence length="279" mass="30123">MSPAKLLKDKDPSKGLGYIWKLPLEKTQTGLHGLDTGNISTSELPISTGDTGGQPIGNTLSTPIQVSSSRLPMETSAASVLLETHDGAGHKRKWAEHISSSPNAAMVPPEARRVRGIPHIVESDSSDDDTDDHTEDDQPATTENMSGISIAQQSTATSEGNNAAHGRALSQDEARAVDLGKLVVLAQGLKQKYERLELNFKNSCSEIPDLEELAHTAEQKSKEAQELAKRAEAIRLQADAAKADLEVAKEATRKLTAAKEEMQKIQQERVHVLEQLGID</sequence>